<sequence length="530" mass="56353">MADRTASPLRDRRFMVLWSAVAAAYLAQWMLPVAAQWFLVGRPGGDVLVPYVQVAMTLPMALLAIPAGVMADRFDRRVLVIGVQVVVLAGEVVLVCLTLGGVLNPWSMLALLALLAGGIVVTFTSLSSMVPDLVETNAIPRASALLTIATNGTRVLGPAIAGFILAATSVGVAFAAAIPATVVLLIVLSVLKIPPPAADRMQERWLSAAVIGVRFVQHSPQALKLISRTFWFTFGVMALLSMLPVLATRLGAGASALGLVLACQGAGAVLGAVTLPRLDAMARQNTVVTIGFVVAGVSLAVAAAAPNTVVLGAATVLAGWAWTTVLATDQAALQMYLPGWVRARGISVMMIATFAGQAFGAAVFGWIGSAFSMVAMLVIAAVWLLTGSLLGVFLPLRDLGERDVSAVPAWVSPEIVVDAEAQARPMQVRVLYDVPFATEGEFVDIMAHIRLIRLRTGALRWQLLADPAVDGRYYEEYMVASWVDHEMQIRMRAIAADHEVEMRLRELVRGDPETSYAFRVDVAGVAAMRH</sequence>
<feature type="transmembrane region" description="Helical" evidence="7">
    <location>
        <begin position="78"/>
        <end position="103"/>
    </location>
</feature>
<feature type="domain" description="Major facilitator superfamily (MFS) profile" evidence="8">
    <location>
        <begin position="1"/>
        <end position="399"/>
    </location>
</feature>
<feature type="transmembrane region" description="Helical" evidence="7">
    <location>
        <begin position="51"/>
        <end position="71"/>
    </location>
</feature>
<dbReference type="InterPro" id="IPR036259">
    <property type="entry name" value="MFS_trans_sf"/>
</dbReference>
<dbReference type="Proteomes" id="UP001479933">
    <property type="component" value="Chromosome"/>
</dbReference>
<keyword evidence="5 7" id="KW-1133">Transmembrane helix</keyword>
<accession>A0ABZ2U6A7</accession>
<dbReference type="PANTHER" id="PTHR23513:SF11">
    <property type="entry name" value="STAPHYLOFERRIN A TRANSPORTER"/>
    <property type="match status" value="1"/>
</dbReference>
<dbReference type="InterPro" id="IPR010290">
    <property type="entry name" value="TM_effector"/>
</dbReference>
<dbReference type="InterPro" id="IPR020846">
    <property type="entry name" value="MFS_dom"/>
</dbReference>
<feature type="transmembrane region" description="Helical" evidence="7">
    <location>
        <begin position="172"/>
        <end position="191"/>
    </location>
</feature>
<protein>
    <submittedName>
        <fullName evidence="9">MFS transporter</fullName>
    </submittedName>
</protein>
<feature type="transmembrane region" description="Helical" evidence="7">
    <location>
        <begin position="373"/>
        <end position="396"/>
    </location>
</feature>
<dbReference type="CDD" id="cd06173">
    <property type="entry name" value="MFS_MefA_like"/>
    <property type="match status" value="1"/>
</dbReference>
<keyword evidence="6 7" id="KW-0472">Membrane</keyword>
<reference evidence="9 10" key="1">
    <citation type="journal article" date="2023" name="Virus Evol.">
        <title>Computational host range prediction-The good, the bad, and the ugly.</title>
        <authorList>
            <person name="Howell A.A."/>
            <person name="Versoza C.J."/>
            <person name="Pfeifer S.P."/>
        </authorList>
    </citation>
    <scope>NUCLEOTIDE SEQUENCE [LARGE SCALE GENOMIC DNA]</scope>
    <source>
        <strain evidence="9 10">1610/1b</strain>
    </source>
</reference>
<evidence type="ECO:0000313" key="9">
    <source>
        <dbReference type="EMBL" id="WYY09305.1"/>
    </source>
</evidence>
<dbReference type="SUPFAM" id="SSF103473">
    <property type="entry name" value="MFS general substrate transporter"/>
    <property type="match status" value="1"/>
</dbReference>
<keyword evidence="2" id="KW-0813">Transport</keyword>
<feature type="transmembrane region" description="Helical" evidence="7">
    <location>
        <begin position="311"/>
        <end position="333"/>
    </location>
</feature>
<feature type="transmembrane region" description="Helical" evidence="7">
    <location>
        <begin position="287"/>
        <end position="305"/>
    </location>
</feature>
<feature type="transmembrane region" description="Helical" evidence="7">
    <location>
        <begin position="253"/>
        <end position="275"/>
    </location>
</feature>
<comment type="subcellular location">
    <subcellularLocation>
        <location evidence="1">Cell membrane</location>
        <topology evidence="1">Multi-pass membrane protein</topology>
    </subcellularLocation>
</comment>
<gene>
    <name evidence="9" type="ORF">RVF87_09700</name>
</gene>
<evidence type="ECO:0000256" key="1">
    <source>
        <dbReference type="ARBA" id="ARBA00004651"/>
    </source>
</evidence>
<dbReference type="Gene3D" id="1.20.1250.20">
    <property type="entry name" value="MFS general substrate transporter like domains"/>
    <property type="match status" value="1"/>
</dbReference>
<evidence type="ECO:0000256" key="4">
    <source>
        <dbReference type="ARBA" id="ARBA00022692"/>
    </source>
</evidence>
<keyword evidence="4 7" id="KW-0812">Transmembrane</keyword>
<evidence type="ECO:0000256" key="5">
    <source>
        <dbReference type="ARBA" id="ARBA00022989"/>
    </source>
</evidence>
<name>A0ABZ2U6A7_9ACTN</name>
<dbReference type="Pfam" id="PF05977">
    <property type="entry name" value="MFS_3"/>
    <property type="match status" value="1"/>
</dbReference>
<evidence type="ECO:0000256" key="2">
    <source>
        <dbReference type="ARBA" id="ARBA00022448"/>
    </source>
</evidence>
<feature type="transmembrane region" description="Helical" evidence="7">
    <location>
        <begin position="142"/>
        <end position="166"/>
    </location>
</feature>
<dbReference type="RefSeq" id="WP_169802421.1">
    <property type="nucleotide sequence ID" value="NZ_CP136137.1"/>
</dbReference>
<evidence type="ECO:0000256" key="3">
    <source>
        <dbReference type="ARBA" id="ARBA00022475"/>
    </source>
</evidence>
<feature type="transmembrane region" description="Helical" evidence="7">
    <location>
        <begin position="109"/>
        <end position="130"/>
    </location>
</feature>
<evidence type="ECO:0000256" key="6">
    <source>
        <dbReference type="ARBA" id="ARBA00023136"/>
    </source>
</evidence>
<proteinExistence type="predicted"/>
<dbReference type="PROSITE" id="PS50850">
    <property type="entry name" value="MFS"/>
    <property type="match status" value="1"/>
</dbReference>
<evidence type="ECO:0000313" key="10">
    <source>
        <dbReference type="Proteomes" id="UP001479933"/>
    </source>
</evidence>
<dbReference type="EMBL" id="CP136137">
    <property type="protein sequence ID" value="WYY09305.1"/>
    <property type="molecule type" value="Genomic_DNA"/>
</dbReference>
<feature type="transmembrane region" description="Helical" evidence="7">
    <location>
        <begin position="229"/>
        <end position="247"/>
    </location>
</feature>
<evidence type="ECO:0000256" key="7">
    <source>
        <dbReference type="SAM" id="Phobius"/>
    </source>
</evidence>
<evidence type="ECO:0000259" key="8">
    <source>
        <dbReference type="PROSITE" id="PS50850"/>
    </source>
</evidence>
<keyword evidence="3" id="KW-1003">Cell membrane</keyword>
<keyword evidence="10" id="KW-1185">Reference proteome</keyword>
<feature type="transmembrane region" description="Helical" evidence="7">
    <location>
        <begin position="345"/>
        <end position="367"/>
    </location>
</feature>
<organism evidence="9 10">
    <name type="scientific">Gordonia hydrophobica</name>
    <dbReference type="NCBI Taxonomy" id="40516"/>
    <lineage>
        <taxon>Bacteria</taxon>
        <taxon>Bacillati</taxon>
        <taxon>Actinomycetota</taxon>
        <taxon>Actinomycetes</taxon>
        <taxon>Mycobacteriales</taxon>
        <taxon>Gordoniaceae</taxon>
        <taxon>Gordonia</taxon>
    </lineage>
</organism>
<dbReference type="PANTHER" id="PTHR23513">
    <property type="entry name" value="INTEGRAL MEMBRANE EFFLUX PROTEIN-RELATED"/>
    <property type="match status" value="1"/>
</dbReference>